<evidence type="ECO:0000313" key="8">
    <source>
        <dbReference type="EMBL" id="KIO25090.1"/>
    </source>
</evidence>
<feature type="region of interest" description="Disordered" evidence="6">
    <location>
        <begin position="1"/>
        <end position="121"/>
    </location>
</feature>
<keyword evidence="9" id="KW-1185">Reference proteome</keyword>
<dbReference type="Proteomes" id="UP000054248">
    <property type="component" value="Unassembled WGS sequence"/>
</dbReference>
<evidence type="ECO:0000259" key="7">
    <source>
        <dbReference type="PROSITE" id="PS50011"/>
    </source>
</evidence>
<dbReference type="GO" id="GO:0010506">
    <property type="term" value="P:regulation of autophagy"/>
    <property type="evidence" value="ECO:0007669"/>
    <property type="project" value="InterPro"/>
</dbReference>
<dbReference type="GO" id="GO:0004674">
    <property type="term" value="F:protein serine/threonine kinase activity"/>
    <property type="evidence" value="ECO:0007669"/>
    <property type="project" value="UniProtKB-EC"/>
</dbReference>
<dbReference type="PANTHER" id="PTHR24348">
    <property type="entry name" value="SERINE/THREONINE-PROTEIN KINASE UNC-51-RELATED"/>
    <property type="match status" value="1"/>
</dbReference>
<proteinExistence type="predicted"/>
<evidence type="ECO:0000256" key="3">
    <source>
        <dbReference type="ARBA" id="ARBA00022741"/>
    </source>
</evidence>
<dbReference type="InterPro" id="IPR000719">
    <property type="entry name" value="Prot_kinase_dom"/>
</dbReference>
<evidence type="ECO:0000256" key="5">
    <source>
        <dbReference type="ARBA" id="ARBA00022840"/>
    </source>
</evidence>
<evidence type="ECO:0000256" key="1">
    <source>
        <dbReference type="ARBA" id="ARBA00012513"/>
    </source>
</evidence>
<keyword evidence="3" id="KW-0547">Nucleotide-binding</keyword>
<dbReference type="AlphaFoldDB" id="A0A0C3Q6P8"/>
<dbReference type="Gene3D" id="1.10.510.10">
    <property type="entry name" value="Transferase(Phosphotransferase) domain 1"/>
    <property type="match status" value="1"/>
</dbReference>
<dbReference type="Pfam" id="PF00069">
    <property type="entry name" value="Pkinase"/>
    <property type="match status" value="1"/>
</dbReference>
<dbReference type="HOGENOM" id="CLU_485012_0_0_1"/>
<evidence type="ECO:0000256" key="2">
    <source>
        <dbReference type="ARBA" id="ARBA00022679"/>
    </source>
</evidence>
<dbReference type="InterPro" id="IPR011009">
    <property type="entry name" value="Kinase-like_dom_sf"/>
</dbReference>
<dbReference type="OrthoDB" id="10252171at2759"/>
<dbReference type="GO" id="GO:0000407">
    <property type="term" value="C:phagophore assembly site"/>
    <property type="evidence" value="ECO:0007669"/>
    <property type="project" value="TreeGrafter"/>
</dbReference>
<keyword evidence="4" id="KW-0418">Kinase</keyword>
<dbReference type="GO" id="GO:0005829">
    <property type="term" value="C:cytosol"/>
    <property type="evidence" value="ECO:0007669"/>
    <property type="project" value="TreeGrafter"/>
</dbReference>
<dbReference type="SUPFAM" id="SSF49879">
    <property type="entry name" value="SMAD/FHA domain"/>
    <property type="match status" value="1"/>
</dbReference>
<dbReference type="EC" id="2.7.11.1" evidence="1"/>
<evidence type="ECO:0000313" key="9">
    <source>
        <dbReference type="Proteomes" id="UP000054248"/>
    </source>
</evidence>
<dbReference type="GO" id="GO:0000045">
    <property type="term" value="P:autophagosome assembly"/>
    <property type="evidence" value="ECO:0007669"/>
    <property type="project" value="TreeGrafter"/>
</dbReference>
<feature type="compositionally biased region" description="Basic and acidic residues" evidence="6">
    <location>
        <begin position="27"/>
        <end position="41"/>
    </location>
</feature>
<accession>A0A0C3Q6P8</accession>
<reference evidence="9" key="2">
    <citation type="submission" date="2015-01" db="EMBL/GenBank/DDBJ databases">
        <title>Evolutionary Origins and Diversification of the Mycorrhizal Mutualists.</title>
        <authorList>
            <consortium name="DOE Joint Genome Institute"/>
            <consortium name="Mycorrhizal Genomics Consortium"/>
            <person name="Kohler A."/>
            <person name="Kuo A."/>
            <person name="Nagy L.G."/>
            <person name="Floudas D."/>
            <person name="Copeland A."/>
            <person name="Barry K.W."/>
            <person name="Cichocki N."/>
            <person name="Veneault-Fourrey C."/>
            <person name="LaButti K."/>
            <person name="Lindquist E.A."/>
            <person name="Lipzen A."/>
            <person name="Lundell T."/>
            <person name="Morin E."/>
            <person name="Murat C."/>
            <person name="Riley R."/>
            <person name="Ohm R."/>
            <person name="Sun H."/>
            <person name="Tunlid A."/>
            <person name="Henrissat B."/>
            <person name="Grigoriev I.V."/>
            <person name="Hibbett D.S."/>
            <person name="Martin F."/>
        </authorList>
    </citation>
    <scope>NUCLEOTIDE SEQUENCE [LARGE SCALE GENOMIC DNA]</scope>
    <source>
        <strain evidence="9">MUT 4182</strain>
    </source>
</reference>
<dbReference type="PROSITE" id="PS50011">
    <property type="entry name" value="PROTEIN_KINASE_DOM"/>
    <property type="match status" value="1"/>
</dbReference>
<protein>
    <recommendedName>
        <fullName evidence="1">non-specific serine/threonine protein kinase</fullName>
        <ecNumber evidence="1">2.7.11.1</ecNumber>
    </recommendedName>
</protein>
<dbReference type="GO" id="GO:0005524">
    <property type="term" value="F:ATP binding"/>
    <property type="evidence" value="ECO:0007669"/>
    <property type="project" value="UniProtKB-KW"/>
</dbReference>
<feature type="compositionally biased region" description="Polar residues" evidence="6">
    <location>
        <begin position="42"/>
        <end position="52"/>
    </location>
</feature>
<dbReference type="PROSITE" id="PS00108">
    <property type="entry name" value="PROTEIN_KINASE_ST"/>
    <property type="match status" value="1"/>
</dbReference>
<dbReference type="GO" id="GO:0005776">
    <property type="term" value="C:autophagosome"/>
    <property type="evidence" value="ECO:0007669"/>
    <property type="project" value="TreeGrafter"/>
</dbReference>
<feature type="compositionally biased region" description="Basic and acidic residues" evidence="6">
    <location>
        <begin position="104"/>
        <end position="116"/>
    </location>
</feature>
<dbReference type="GO" id="GO:0016020">
    <property type="term" value="C:membrane"/>
    <property type="evidence" value="ECO:0007669"/>
    <property type="project" value="TreeGrafter"/>
</dbReference>
<keyword evidence="5" id="KW-0067">ATP-binding</keyword>
<sequence>MRRAHSKYPGQKATINNTQKPLSSAARDLKPHSELKSKRALDSTSQQDSPSKPNVKKLKVAVAANSERESPAQAGSVESNKPQLSVSPSKQSKEHGAISNKSSKALDPKASSDHPAPRPRIQIDTVHVPGPLHLSETAEGDCVTPAAGVTSQDQVDFGILECIKNPSISFPLRTLSKDSKWTYLVIGSDDSCDITVSGADVGRHHCLLLLELRQPQDLPLRRRLWVKRSDLKRPVYRTSFLKNGVPHQLGESEIISDGDCVQFGDGPWFRYHSPKWSDLYEIQARVYGNSQTNSSVTRVNRLSDDLPFVAKTVPKARIDMAMTELEAFKTIGYHPNITRFLEVFSDKDKLDHHIILEASETNLFEYVAQMRPHRQRVLRGQADQMIDQVCKAIQHIHGHDIAHRDIKPQNILVSATESGNINLKICDFGLARLSSRPVPIEGWLVGTEYWMAPGSFMSYEDDKLVDCYGIGRLLYFILTSSPWPTESRNPDSMCGCVDMCPETCERRTLAFDLLASAGTDTTCIDLMKNLLVGHPEECMGILEVVMHPYLLRAVPSVTTESK</sequence>
<dbReference type="EMBL" id="KN823049">
    <property type="protein sequence ID" value="KIO25090.1"/>
    <property type="molecule type" value="Genomic_DNA"/>
</dbReference>
<feature type="domain" description="Protein kinase" evidence="7">
    <location>
        <begin position="276"/>
        <end position="550"/>
    </location>
</feature>
<gene>
    <name evidence="8" type="ORF">M407DRAFT_25618</name>
</gene>
<dbReference type="InterPro" id="IPR045269">
    <property type="entry name" value="Atg1-like"/>
</dbReference>
<dbReference type="STRING" id="1051891.A0A0C3Q6P8"/>
<dbReference type="SUPFAM" id="SSF56112">
    <property type="entry name" value="Protein kinase-like (PK-like)"/>
    <property type="match status" value="1"/>
</dbReference>
<dbReference type="InterPro" id="IPR008271">
    <property type="entry name" value="Ser/Thr_kinase_AS"/>
</dbReference>
<dbReference type="SMART" id="SM00220">
    <property type="entry name" value="S_TKc"/>
    <property type="match status" value="1"/>
</dbReference>
<dbReference type="PANTHER" id="PTHR24348:SF22">
    <property type="entry name" value="NON-SPECIFIC SERINE_THREONINE PROTEIN KINASE"/>
    <property type="match status" value="1"/>
</dbReference>
<feature type="compositionally biased region" description="Polar residues" evidence="6">
    <location>
        <begin position="76"/>
        <end position="90"/>
    </location>
</feature>
<evidence type="ECO:0000256" key="6">
    <source>
        <dbReference type="SAM" id="MobiDB-lite"/>
    </source>
</evidence>
<dbReference type="CDD" id="cd00060">
    <property type="entry name" value="FHA"/>
    <property type="match status" value="1"/>
</dbReference>
<feature type="compositionally biased region" description="Polar residues" evidence="6">
    <location>
        <begin position="13"/>
        <end position="22"/>
    </location>
</feature>
<organism evidence="8 9">
    <name type="scientific">Tulasnella calospora MUT 4182</name>
    <dbReference type="NCBI Taxonomy" id="1051891"/>
    <lineage>
        <taxon>Eukaryota</taxon>
        <taxon>Fungi</taxon>
        <taxon>Dikarya</taxon>
        <taxon>Basidiomycota</taxon>
        <taxon>Agaricomycotina</taxon>
        <taxon>Agaricomycetes</taxon>
        <taxon>Cantharellales</taxon>
        <taxon>Tulasnellaceae</taxon>
        <taxon>Tulasnella</taxon>
    </lineage>
</organism>
<reference evidence="8 9" key="1">
    <citation type="submission" date="2014-04" db="EMBL/GenBank/DDBJ databases">
        <authorList>
            <consortium name="DOE Joint Genome Institute"/>
            <person name="Kuo A."/>
            <person name="Girlanda M."/>
            <person name="Perotto S."/>
            <person name="Kohler A."/>
            <person name="Nagy L.G."/>
            <person name="Floudas D."/>
            <person name="Copeland A."/>
            <person name="Barry K.W."/>
            <person name="Cichocki N."/>
            <person name="Veneault-Fourrey C."/>
            <person name="LaButti K."/>
            <person name="Lindquist E.A."/>
            <person name="Lipzen A."/>
            <person name="Lundell T."/>
            <person name="Morin E."/>
            <person name="Murat C."/>
            <person name="Sun H."/>
            <person name="Tunlid A."/>
            <person name="Henrissat B."/>
            <person name="Grigoriev I.V."/>
            <person name="Hibbett D.S."/>
            <person name="Martin F."/>
            <person name="Nordberg H.P."/>
            <person name="Cantor M.N."/>
            <person name="Hua S.X."/>
        </authorList>
    </citation>
    <scope>NUCLEOTIDE SEQUENCE [LARGE SCALE GENOMIC DNA]</scope>
    <source>
        <strain evidence="8 9">MUT 4182</strain>
    </source>
</reference>
<evidence type="ECO:0000256" key="4">
    <source>
        <dbReference type="ARBA" id="ARBA00022777"/>
    </source>
</evidence>
<dbReference type="InterPro" id="IPR008984">
    <property type="entry name" value="SMAD_FHA_dom_sf"/>
</dbReference>
<name>A0A0C3Q6P8_9AGAM</name>
<keyword evidence="2" id="KW-0808">Transferase</keyword>